<comment type="caution">
    <text evidence="4">The sequence shown here is derived from an EMBL/GenBank/DDBJ whole genome shotgun (WGS) entry which is preliminary data.</text>
</comment>
<dbReference type="SUPFAM" id="SSF55681">
    <property type="entry name" value="Class II aaRS and biotin synthetases"/>
    <property type="match status" value="1"/>
</dbReference>
<evidence type="ECO:0000259" key="3">
    <source>
        <dbReference type="PROSITE" id="PS51733"/>
    </source>
</evidence>
<proteinExistence type="predicted"/>
<dbReference type="PROSITE" id="PS51733">
    <property type="entry name" value="BPL_LPL_CATALYTIC"/>
    <property type="match status" value="1"/>
</dbReference>
<dbReference type="Gene3D" id="2.30.30.100">
    <property type="match status" value="1"/>
</dbReference>
<dbReference type="PANTHER" id="PTHR12835:SF5">
    <property type="entry name" value="BIOTIN--PROTEIN LIGASE"/>
    <property type="match status" value="1"/>
</dbReference>
<dbReference type="RefSeq" id="WP_313272221.1">
    <property type="nucleotide sequence ID" value="NZ_JASXSX010000001.1"/>
</dbReference>
<dbReference type="GO" id="GO:0004077">
    <property type="term" value="F:biotin--[biotin carboxyl-carrier protein] ligase activity"/>
    <property type="evidence" value="ECO:0007669"/>
    <property type="project" value="UniProtKB-EC"/>
</dbReference>
<organism evidence="4 5">
    <name type="scientific">Gleimia hominis</name>
    <dbReference type="NCBI Taxonomy" id="595468"/>
    <lineage>
        <taxon>Bacteria</taxon>
        <taxon>Bacillati</taxon>
        <taxon>Actinomycetota</taxon>
        <taxon>Actinomycetes</taxon>
        <taxon>Actinomycetales</taxon>
        <taxon>Actinomycetaceae</taxon>
        <taxon>Gleimia</taxon>
    </lineage>
</organism>
<feature type="region of interest" description="Disordered" evidence="2">
    <location>
        <begin position="295"/>
        <end position="315"/>
    </location>
</feature>
<evidence type="ECO:0000256" key="2">
    <source>
        <dbReference type="SAM" id="MobiDB-lite"/>
    </source>
</evidence>
<dbReference type="Proteomes" id="UP001247542">
    <property type="component" value="Unassembled WGS sequence"/>
</dbReference>
<dbReference type="EMBL" id="JASXSX010000001">
    <property type="protein sequence ID" value="MDT3766962.1"/>
    <property type="molecule type" value="Genomic_DNA"/>
</dbReference>
<protein>
    <submittedName>
        <fullName evidence="4">Biotin--[acetyl-CoA-carboxylase] ligase</fullName>
        <ecNumber evidence="4">6.3.4.15</ecNumber>
    </submittedName>
</protein>
<dbReference type="InterPro" id="IPR045864">
    <property type="entry name" value="aa-tRNA-synth_II/BPL/LPL"/>
</dbReference>
<keyword evidence="1 4" id="KW-0436">Ligase</keyword>
<dbReference type="InterPro" id="IPR004408">
    <property type="entry name" value="Biotin_CoA_COase_ligase"/>
</dbReference>
<sequence length="315" mass="33870">MSIQRHNDDVLTGAQAKQDDEWQLWAQFPTSVCPDLTYMRETDSTNAQLVQQVENTIAQGQASSLEPYTTVVASQQTRGRGRYARAWMDAPGALLFSTLVKVPTPYLSWVTLVAGLALKKATQVPNTQLKWPNDLLLDGRKIAGILSEHVAAAGQTEAEGEQHWVVVGVGLNIGQVPSVENPLNAVPAGALETDPKERPQILKRFLEELRTYLQDLTQVNAGEAKLREWQAEYMGASIGAGSEASVTLATGERLEGTMLGVGLLGTLELEVDGERRSVTTADVALSAKAGTAPSRVGHVEIRDEGSEAANAEGSQ</sequence>
<evidence type="ECO:0000313" key="5">
    <source>
        <dbReference type="Proteomes" id="UP001247542"/>
    </source>
</evidence>
<dbReference type="PANTHER" id="PTHR12835">
    <property type="entry name" value="BIOTIN PROTEIN LIGASE"/>
    <property type="match status" value="1"/>
</dbReference>
<dbReference type="Pfam" id="PF03099">
    <property type="entry name" value="BPL_LplA_LipB"/>
    <property type="match status" value="1"/>
</dbReference>
<dbReference type="NCBIfam" id="TIGR00121">
    <property type="entry name" value="birA_ligase"/>
    <property type="match status" value="1"/>
</dbReference>
<reference evidence="4 5" key="1">
    <citation type="submission" date="2023-06" db="EMBL/GenBank/DDBJ databases">
        <title>Draft genome sequence of Gleimia hominis type strain CCUG 57540T.</title>
        <authorList>
            <person name="Salva-Serra F."/>
            <person name="Cardew S."/>
            <person name="Jensie Markopoulos S."/>
            <person name="Ohlen M."/>
            <person name="Inganas E."/>
            <person name="Svensson-Stadler L."/>
            <person name="Moore E.R.B."/>
        </authorList>
    </citation>
    <scope>NUCLEOTIDE SEQUENCE [LARGE SCALE GENOMIC DNA]</scope>
    <source>
        <strain evidence="4 5">CCUG 57540</strain>
    </source>
</reference>
<dbReference type="InterPro" id="IPR004143">
    <property type="entry name" value="BPL_LPL_catalytic"/>
</dbReference>
<dbReference type="Gene3D" id="3.30.930.10">
    <property type="entry name" value="Bira Bifunctional Protein, Domain 2"/>
    <property type="match status" value="1"/>
</dbReference>
<dbReference type="EC" id="6.3.4.15" evidence="4"/>
<gene>
    <name evidence="4" type="ORF">QS713_02640</name>
</gene>
<dbReference type="CDD" id="cd16442">
    <property type="entry name" value="BPL"/>
    <property type="match status" value="1"/>
</dbReference>
<name>A0ABU3I9B8_9ACTO</name>
<keyword evidence="5" id="KW-1185">Reference proteome</keyword>
<accession>A0ABU3I9B8</accession>
<evidence type="ECO:0000313" key="4">
    <source>
        <dbReference type="EMBL" id="MDT3766962.1"/>
    </source>
</evidence>
<feature type="domain" description="BPL/LPL catalytic" evidence="3">
    <location>
        <begin position="41"/>
        <end position="217"/>
    </location>
</feature>
<evidence type="ECO:0000256" key="1">
    <source>
        <dbReference type="ARBA" id="ARBA00022598"/>
    </source>
</evidence>